<organism evidence="2 3">
    <name type="scientific">Szabonella alba</name>
    <dbReference type="NCBI Taxonomy" id="2804194"/>
    <lineage>
        <taxon>Bacteria</taxon>
        <taxon>Pseudomonadati</taxon>
        <taxon>Pseudomonadota</taxon>
        <taxon>Alphaproteobacteria</taxon>
        <taxon>Rhodobacterales</taxon>
        <taxon>Paracoccaceae</taxon>
        <taxon>Szabonella</taxon>
    </lineage>
</organism>
<protein>
    <submittedName>
        <fullName evidence="2">Component of SufBCD complex</fullName>
    </submittedName>
</protein>
<evidence type="ECO:0000313" key="2">
    <source>
        <dbReference type="EMBL" id="MBL4917231.1"/>
    </source>
</evidence>
<feature type="transmembrane region" description="Helical" evidence="1">
    <location>
        <begin position="20"/>
        <end position="41"/>
    </location>
</feature>
<feature type="transmembrane region" description="Helical" evidence="1">
    <location>
        <begin position="146"/>
        <end position="165"/>
    </location>
</feature>
<keyword evidence="1" id="KW-0472">Membrane</keyword>
<evidence type="ECO:0000256" key="1">
    <source>
        <dbReference type="SAM" id="Phobius"/>
    </source>
</evidence>
<reference evidence="2" key="1">
    <citation type="submission" date="2021-01" db="EMBL/GenBank/DDBJ databases">
        <title>Tabrizicola alba sp. nov. a motile alkaliphilic bacterium isolated from a soda lake.</title>
        <authorList>
            <person name="Szuroczki S."/>
            <person name="Abbaszade G."/>
            <person name="Schumann P."/>
            <person name="Toth E."/>
        </authorList>
    </citation>
    <scope>NUCLEOTIDE SEQUENCE</scope>
    <source>
        <strain evidence="2">DMG-N-6</strain>
    </source>
</reference>
<dbReference type="AlphaFoldDB" id="A0A8K0V8S8"/>
<evidence type="ECO:0000313" key="3">
    <source>
        <dbReference type="Proteomes" id="UP000648908"/>
    </source>
</evidence>
<keyword evidence="1" id="KW-0812">Transmembrane</keyword>
<dbReference type="Proteomes" id="UP000648908">
    <property type="component" value="Unassembled WGS sequence"/>
</dbReference>
<gene>
    <name evidence="2" type="ORF">JL811_08340</name>
</gene>
<keyword evidence="1" id="KW-1133">Transmembrane helix</keyword>
<proteinExistence type="predicted"/>
<feature type="transmembrane region" description="Helical" evidence="1">
    <location>
        <begin position="106"/>
        <end position="125"/>
    </location>
</feature>
<dbReference type="RefSeq" id="WP_202688051.1">
    <property type="nucleotide sequence ID" value="NZ_JAESVN010000003.1"/>
</dbReference>
<comment type="caution">
    <text evidence="2">The sequence shown here is derived from an EMBL/GenBank/DDBJ whole genome shotgun (WGS) entry which is preliminary data.</text>
</comment>
<accession>A0A8K0V8S8</accession>
<keyword evidence="3" id="KW-1185">Reference proteome</keyword>
<feature type="transmembrane region" description="Helical" evidence="1">
    <location>
        <begin position="77"/>
        <end position="100"/>
    </location>
</feature>
<name>A0A8K0V8S8_9RHOB</name>
<sequence length="173" mass="19959">MQWYETIFRLIDMRSFSNLWFWIVLAVMWSTASHWIIGVPFDMVTRARKQGGQAMADLEAATGINTRRVLYVLRVSGSWLTGLSFFLLTSLLALGFFYGIEFAQALFLLLMPMTVVSALTLRAALRYERAPPEGHDLCRMLTFHRMKVQALGMISIFITAMWGMWQNMRLDAF</sequence>
<dbReference type="EMBL" id="JAESVN010000003">
    <property type="protein sequence ID" value="MBL4917231.1"/>
    <property type="molecule type" value="Genomic_DNA"/>
</dbReference>